<dbReference type="STRING" id="762903.Pedsa_1287"/>
<dbReference type="Proteomes" id="UP000000310">
    <property type="component" value="Chromosome"/>
</dbReference>
<keyword evidence="2" id="KW-1185">Reference proteome</keyword>
<evidence type="ECO:0000313" key="2">
    <source>
        <dbReference type="Proteomes" id="UP000000310"/>
    </source>
</evidence>
<dbReference type="eggNOG" id="ENOG502ZX13">
    <property type="taxonomic scope" value="Bacteria"/>
</dbReference>
<proteinExistence type="predicted"/>
<evidence type="ECO:0000313" key="1">
    <source>
        <dbReference type="EMBL" id="ADY51854.1"/>
    </source>
</evidence>
<dbReference type="EMBL" id="CP002545">
    <property type="protein sequence ID" value="ADY51854.1"/>
    <property type="molecule type" value="Genomic_DNA"/>
</dbReference>
<reference evidence="1 2" key="1">
    <citation type="journal article" date="2011" name="Stand. Genomic Sci.">
        <title>Complete genome sequence of the gliding, heparinolytic Pedobacter saltans type strain (113).</title>
        <authorList>
            <person name="Liolios K."/>
            <person name="Sikorski J."/>
            <person name="Lu M."/>
            <person name="Nolan M."/>
            <person name="Lapidus A."/>
            <person name="Lucas S."/>
            <person name="Hammon N."/>
            <person name="Deshpande S."/>
            <person name="Cheng J.F."/>
            <person name="Tapia R."/>
            <person name="Han C."/>
            <person name="Goodwin L."/>
            <person name="Pitluck S."/>
            <person name="Huntemann M."/>
            <person name="Ivanova N."/>
            <person name="Pagani I."/>
            <person name="Mavromatis K."/>
            <person name="Ovchinikova G."/>
            <person name="Pati A."/>
            <person name="Chen A."/>
            <person name="Palaniappan K."/>
            <person name="Land M."/>
            <person name="Hauser L."/>
            <person name="Brambilla E.M."/>
            <person name="Kotsyurbenko O."/>
            <person name="Rohde M."/>
            <person name="Tindall B.J."/>
            <person name="Abt B."/>
            <person name="Goker M."/>
            <person name="Detter J.C."/>
            <person name="Woyke T."/>
            <person name="Bristow J."/>
            <person name="Eisen J.A."/>
            <person name="Markowitz V."/>
            <person name="Hugenholtz P."/>
            <person name="Klenk H.P."/>
            <person name="Kyrpides N.C."/>
        </authorList>
    </citation>
    <scope>NUCLEOTIDE SEQUENCE [LARGE SCALE GENOMIC DNA]</scope>
    <source>
        <strain evidence="2">ATCC 51119 / DSM 12145 / JCM 21818 / LMG 10337 / NBRC 100064 / NCIMB 13643</strain>
    </source>
</reference>
<dbReference type="OrthoDB" id="713342at2"/>
<organism evidence="1 2">
    <name type="scientific">Pseudopedobacter saltans (strain ATCC 51119 / DSM 12145 / JCM 21818 / CCUG 39354 / LMG 10337 / NBRC 100064 / NCIMB 13643)</name>
    <name type="common">Pedobacter saltans</name>
    <dbReference type="NCBI Taxonomy" id="762903"/>
    <lineage>
        <taxon>Bacteria</taxon>
        <taxon>Pseudomonadati</taxon>
        <taxon>Bacteroidota</taxon>
        <taxon>Sphingobacteriia</taxon>
        <taxon>Sphingobacteriales</taxon>
        <taxon>Sphingobacteriaceae</taxon>
        <taxon>Pseudopedobacter</taxon>
    </lineage>
</organism>
<gene>
    <name evidence="1" type="ordered locus">Pedsa_1287</name>
</gene>
<dbReference type="HOGENOM" id="CLU_1414115_0_0_10"/>
<dbReference type="KEGG" id="psn:Pedsa_1287"/>
<protein>
    <submittedName>
        <fullName evidence="1">Uncharacterized protein</fullName>
    </submittedName>
</protein>
<dbReference type="RefSeq" id="WP_013632353.1">
    <property type="nucleotide sequence ID" value="NC_015177.1"/>
</dbReference>
<sequence>MIRYTILFAILLFTNCRNRATTKTIFESDKIDTAVTGLHESRKFVLKKHLINADFNYKQLNNIDAHIKSAVVTKNLISIFEPEQGKYNYYQFIATFKGENLTFPGEEGDSVKTFHDILIIKANQNNTILDAYSYTLEWGEMPLQYDVLKSAAKGIQLEDGLDISKLKFKRTYNSLGYDTEMVNEEGTISFKL</sequence>
<name>F0SDV8_PSESL</name>
<dbReference type="AlphaFoldDB" id="F0SDV8"/>
<accession>F0SDV8</accession>
<reference evidence="2" key="2">
    <citation type="submission" date="2011-02" db="EMBL/GenBank/DDBJ databases">
        <title>The complete genome of Pedobacter saltans DSM 12145.</title>
        <authorList>
            <consortium name="US DOE Joint Genome Institute (JGI-PGF)"/>
            <person name="Lucas S."/>
            <person name="Copeland A."/>
            <person name="Lapidus A."/>
            <person name="Bruce D."/>
            <person name="Goodwin L."/>
            <person name="Pitluck S."/>
            <person name="Kyrpides N."/>
            <person name="Mavromatis K."/>
            <person name="Pagani I."/>
            <person name="Ivanova N."/>
            <person name="Ovchinnikova G."/>
            <person name="Lu M."/>
            <person name="Detter J.C."/>
            <person name="Han C."/>
            <person name="Land M."/>
            <person name="Hauser L."/>
            <person name="Markowitz V."/>
            <person name="Cheng J.-F."/>
            <person name="Hugenholtz P."/>
            <person name="Woyke T."/>
            <person name="Wu D."/>
            <person name="Tindall B."/>
            <person name="Pomrenke H.G."/>
            <person name="Brambilla E."/>
            <person name="Klenk H.-P."/>
            <person name="Eisen J.A."/>
        </authorList>
    </citation>
    <scope>NUCLEOTIDE SEQUENCE [LARGE SCALE GENOMIC DNA]</scope>
    <source>
        <strain evidence="2">ATCC 51119 / DSM 12145 / JCM 21818 / LMG 10337 / NBRC 100064 / NCIMB 13643</strain>
    </source>
</reference>